<proteinExistence type="predicted"/>
<comment type="caution">
    <text evidence="1">The sequence shown here is derived from an EMBL/GenBank/DDBJ whole genome shotgun (WGS) entry which is preliminary data.</text>
</comment>
<name>A0ABT1XR30_9SPHN</name>
<evidence type="ECO:0000313" key="1">
    <source>
        <dbReference type="EMBL" id="MCR2834118.1"/>
    </source>
</evidence>
<organism evidence="1 2">
    <name type="scientific">Parerythrobacter lacustris</name>
    <dbReference type="NCBI Taxonomy" id="2969984"/>
    <lineage>
        <taxon>Bacteria</taxon>
        <taxon>Pseudomonadati</taxon>
        <taxon>Pseudomonadota</taxon>
        <taxon>Alphaproteobacteria</taxon>
        <taxon>Sphingomonadales</taxon>
        <taxon>Erythrobacteraceae</taxon>
        <taxon>Parerythrobacter</taxon>
    </lineage>
</organism>
<dbReference type="EMBL" id="JANKHH010000005">
    <property type="protein sequence ID" value="MCR2834118.1"/>
    <property type="molecule type" value="Genomic_DNA"/>
</dbReference>
<dbReference type="RefSeq" id="WP_257595922.1">
    <property type="nucleotide sequence ID" value="NZ_JANKHH010000005.1"/>
</dbReference>
<accession>A0ABT1XR30</accession>
<evidence type="ECO:0008006" key="3">
    <source>
        <dbReference type="Google" id="ProtNLM"/>
    </source>
</evidence>
<sequence length="108" mass="12370">MRAEFGFLPKYDMTNHPTDDLRNRTFTPSNSVTLTIGRNECPEELGDELRLWCRRKCKAQWKQTVRGIRGIIVMGFESALDAAMFRASALSHCRAVIAANNARRRAQR</sequence>
<evidence type="ECO:0000313" key="2">
    <source>
        <dbReference type="Proteomes" id="UP001206067"/>
    </source>
</evidence>
<gene>
    <name evidence="1" type="ORF">NSO95_09200</name>
</gene>
<protein>
    <recommendedName>
        <fullName evidence="3">DUF982 domain-containing protein</fullName>
    </recommendedName>
</protein>
<keyword evidence="2" id="KW-1185">Reference proteome</keyword>
<dbReference type="Proteomes" id="UP001206067">
    <property type="component" value="Unassembled WGS sequence"/>
</dbReference>
<reference evidence="1 2" key="1">
    <citation type="submission" date="2022-08" db="EMBL/GenBank/DDBJ databases">
        <title>Polyphasic taxonomy analysis of Qipengyuania sp.RS5-5.</title>
        <authorList>
            <person name="Xamxidin M."/>
            <person name="Wu M."/>
        </authorList>
    </citation>
    <scope>NUCLEOTIDE SEQUENCE [LARGE SCALE GENOMIC DNA]</scope>
    <source>
        <strain evidence="1 2">RS5-5</strain>
    </source>
</reference>